<dbReference type="GO" id="GO:0003697">
    <property type="term" value="F:single-stranded DNA binding"/>
    <property type="evidence" value="ECO:0007669"/>
    <property type="project" value="InterPro"/>
</dbReference>
<reference evidence="4 5" key="1">
    <citation type="submission" date="2013-05" db="EMBL/GenBank/DDBJ databases">
        <authorList>
            <person name="Richards V.P."/>
            <person name="Durkin S.A.S."/>
            <person name="Kim M."/>
            <person name="Pavinski Bitar P.D."/>
            <person name="Stanhope M.J."/>
            <person name="Town C.D."/>
            <person name="Venter J.C."/>
        </authorList>
    </citation>
    <scope>NUCLEOTIDE SEQUENCE [LARGE SCALE GENOMIC DNA]</scope>
    <source>
        <strain evidence="4 5">LMG 14747</strain>
    </source>
</reference>
<dbReference type="InterPro" id="IPR036977">
    <property type="entry name" value="DNA_primase_Znf_CHC2"/>
</dbReference>
<dbReference type="eggNOG" id="COG4227">
    <property type="taxonomic scope" value="Bacteria"/>
</dbReference>
<feature type="domain" description="Phage-Barnase-EndoU-ColicinE5/D-RelE like nuclease 4" evidence="3">
    <location>
        <begin position="436"/>
        <end position="612"/>
    </location>
</feature>
<dbReference type="GO" id="GO:0008270">
    <property type="term" value="F:zinc ion binding"/>
    <property type="evidence" value="ECO:0007669"/>
    <property type="project" value="InterPro"/>
</dbReference>
<sequence>MASVKFLKNTSILAVAQALGLDLKRVGSDNYQWIEHPSLSINTTRNIFSWFKYDKHGDVFELVQTIREEQTGTRPSFKEAKRFLETGHFDQIEIVETDKQPFVYSLSDHEVVGMPKAKEYLMQERGLSEETIHFFQSQGVLAEATYRYQGEAEPVVVFKARDREGKVVGASLQGIVANPAKHDRGRLKRLMKGTDGYYGMSVTIGKPKRLVFAEAPIDLMSYYELHKDSLSDVRLVAMDGLKEGTISHYYMALQAELAGQKYTFERTKTPRALSRVAAITRTFHDDQNKDIITLAIDNDEAGRKFIKKLETKGIGLTPDLPPLNKGEGKMDWNDYLKQERRTPLKKDTKKALDQNSQELMNDRTSGGTGFLQPEAEGSATPASDDAFERSVTSRPTSSYPYLHFSTDYGKVQRKLFNYYPVKSRDIKRLNQYAASIQSVARWYIDELADSKISYIYQDGEDKSLLQVEFDKGNFSHLAGIRPFEEGKRAADFVVDFAEGKGHFSSILVSASLKTKLQVLPLLPDILEANSFVLDDISSVSKLHQLDMSKAIKSSDEDFLLLFKDVGELQVPASLMKLKGELLTNVQATSQKIILGIYRERNGNIEQLSINEELIKDGGKTLYDEVKKRAQENSQAVIFKEEEVSSVSPLQFEMNTGNKPSEQVLELLANKDTKALAAHMKSGVKDYLNSKKYKTFLRTMAKFPRYSSRNIQLILAQKPDATYVTSFKQWKETFERSVNKGEKAMRIWAPMTIKQRDPETGKVLLDETGNEKTALRFKLVPVFDVSQTKGKDLPKAIHELEGTHKDYANLYRAAKAYAESKGVKVIIDHTLKEAKGYYAAKDQTIVLKGGMSEQQTLKTFFHELAHSDLHASKEQTANLKYSHAELQAESVTYVVANHYGFDTKDYSFGYLASWVDDKQALSDLETQLDIVQKEAKALITSMDSFLEAQLTKTPKVNSLESRLEVLSREATTPQTTTKEEKQSVKKDQAEVQERT</sequence>
<dbReference type="SUPFAM" id="SSF57783">
    <property type="entry name" value="Zinc beta-ribbon"/>
    <property type="match status" value="1"/>
</dbReference>
<gene>
    <name evidence="4" type="ORF">SAG0136_06290</name>
</gene>
<evidence type="ECO:0000256" key="1">
    <source>
        <dbReference type="SAM" id="MobiDB-lite"/>
    </source>
</evidence>
<dbReference type="Gene3D" id="3.40.1360.10">
    <property type="match status" value="1"/>
</dbReference>
<dbReference type="eggNOG" id="COG0358">
    <property type="taxonomic scope" value="Bacteria"/>
</dbReference>
<feature type="compositionally biased region" description="Polar residues" evidence="1">
    <location>
        <begin position="353"/>
        <end position="365"/>
    </location>
</feature>
<dbReference type="GO" id="GO:0006260">
    <property type="term" value="P:DNA replication"/>
    <property type="evidence" value="ECO:0007669"/>
    <property type="project" value="InterPro"/>
</dbReference>
<dbReference type="AlphaFoldDB" id="V6Z1P8"/>
<evidence type="ECO:0000313" key="4">
    <source>
        <dbReference type="EMBL" id="ESV54845.1"/>
    </source>
</evidence>
<dbReference type="Pfam" id="PF18813">
    <property type="entry name" value="PBECR4"/>
    <property type="match status" value="1"/>
</dbReference>
<dbReference type="Gene3D" id="3.90.580.10">
    <property type="entry name" value="Zinc finger, CHC2-type domain"/>
    <property type="match status" value="1"/>
</dbReference>
<evidence type="ECO:0000313" key="5">
    <source>
        <dbReference type="Proteomes" id="UP000018482"/>
    </source>
</evidence>
<organism evidence="4 5">
    <name type="scientific">Streptococcus agalactiae LMG 14747</name>
    <dbReference type="NCBI Taxonomy" id="1154860"/>
    <lineage>
        <taxon>Bacteria</taxon>
        <taxon>Bacillati</taxon>
        <taxon>Bacillota</taxon>
        <taxon>Bacilli</taxon>
        <taxon>Lactobacillales</taxon>
        <taxon>Streptococcaceae</taxon>
        <taxon>Streptococcus</taxon>
    </lineage>
</organism>
<dbReference type="Pfam" id="PF08401">
    <property type="entry name" value="ArdcN"/>
    <property type="match status" value="1"/>
</dbReference>
<evidence type="ECO:0000259" key="2">
    <source>
        <dbReference type="Pfam" id="PF08401"/>
    </source>
</evidence>
<dbReference type="Proteomes" id="UP000018482">
    <property type="component" value="Unassembled WGS sequence"/>
</dbReference>
<name>V6Z1P8_STRAG</name>
<feature type="region of interest" description="Disordered" evidence="1">
    <location>
        <begin position="960"/>
        <end position="994"/>
    </location>
</feature>
<accession>V6Z1P8</accession>
<dbReference type="Gene3D" id="1.10.10.2910">
    <property type="match status" value="1"/>
</dbReference>
<feature type="compositionally biased region" description="Basic and acidic residues" evidence="1">
    <location>
        <begin position="976"/>
        <end position="994"/>
    </location>
</feature>
<comment type="caution">
    <text evidence="4">The sequence shown here is derived from an EMBL/GenBank/DDBJ whole genome shotgun (WGS) entry which is preliminary data.</text>
</comment>
<dbReference type="InterPro" id="IPR013610">
    <property type="entry name" value="ArdC_N"/>
</dbReference>
<dbReference type="InterPro" id="IPR041420">
    <property type="entry name" value="PBECR4"/>
</dbReference>
<feature type="domain" description="N-terminal" evidence="2">
    <location>
        <begin position="673"/>
        <end position="779"/>
    </location>
</feature>
<dbReference type="EMBL" id="ANQC01000092">
    <property type="protein sequence ID" value="ESV54845.1"/>
    <property type="molecule type" value="Genomic_DNA"/>
</dbReference>
<protein>
    <submittedName>
        <fullName evidence="4">Uncharacterized protein</fullName>
    </submittedName>
</protein>
<feature type="region of interest" description="Disordered" evidence="1">
    <location>
        <begin position="338"/>
        <end position="394"/>
    </location>
</feature>
<evidence type="ECO:0000259" key="3">
    <source>
        <dbReference type="Pfam" id="PF18813"/>
    </source>
</evidence>
<feature type="compositionally biased region" description="Basic and acidic residues" evidence="1">
    <location>
        <begin position="338"/>
        <end position="352"/>
    </location>
</feature>
<proteinExistence type="predicted"/>